<dbReference type="Gene3D" id="3.40.190.10">
    <property type="entry name" value="Periplasmic binding protein-like II"/>
    <property type="match status" value="2"/>
</dbReference>
<dbReference type="PANTHER" id="PTHR35936:SF17">
    <property type="entry name" value="ARGININE-BINDING EXTRACELLULAR PROTEIN ARTP"/>
    <property type="match status" value="1"/>
</dbReference>
<dbReference type="SUPFAM" id="SSF53850">
    <property type="entry name" value="Periplasmic binding protein-like II"/>
    <property type="match status" value="1"/>
</dbReference>
<dbReference type="CDD" id="cd01004">
    <property type="entry name" value="PBP2_MidA_like"/>
    <property type="match status" value="1"/>
</dbReference>
<evidence type="ECO:0000256" key="1">
    <source>
        <dbReference type="ARBA" id="ARBA00022729"/>
    </source>
</evidence>
<evidence type="ECO:0000259" key="2">
    <source>
        <dbReference type="SMART" id="SM00062"/>
    </source>
</evidence>
<sequence>MFVASLFRWKLDVYLRKTVEIVQQSYDVGMFTTAHTTKIAAAALAAATLFSLAACTSEDPAASETTSSNSSASSNADSSTLRVASDLTYPPYAYTDNNNPAGFDVDMSNALAEKMGKKAQFIDTRFEQLIPSINSGRADIIASALYITKERAKQVDYIPYFMTGNSIVVKEGGPDLKTVTDLCGLKVGAIKGGDIVDQLRNDGSDQCKAAGKDAIDVQEFPTDPEATQALVSGQVDAQVNDAAVATTLGKNGSVKIKITSDELLYPIPVGLAVKKGNTALEKKVVKALDDMKSDGSYDKLLKQYNLKEPDDAAVKKALGE</sequence>
<evidence type="ECO:0000313" key="3">
    <source>
        <dbReference type="EMBL" id="NEG55243.1"/>
    </source>
</evidence>
<proteinExistence type="predicted"/>
<accession>A0A6L9STX6</accession>
<dbReference type="PANTHER" id="PTHR35936">
    <property type="entry name" value="MEMBRANE-BOUND LYTIC MUREIN TRANSGLYCOSYLASE F"/>
    <property type="match status" value="1"/>
</dbReference>
<dbReference type="EMBL" id="WHZV01000004">
    <property type="protein sequence ID" value="NEG55243.1"/>
    <property type="molecule type" value="Genomic_DNA"/>
</dbReference>
<dbReference type="Pfam" id="PF00497">
    <property type="entry name" value="SBP_bac_3"/>
    <property type="match status" value="1"/>
</dbReference>
<keyword evidence="4" id="KW-1185">Reference proteome</keyword>
<keyword evidence="1" id="KW-0732">Signal</keyword>
<organism evidence="3 4">
    <name type="scientific">Bifidobacterium platyrrhinorum</name>
    <dbReference type="NCBI Taxonomy" id="2661628"/>
    <lineage>
        <taxon>Bacteria</taxon>
        <taxon>Bacillati</taxon>
        <taxon>Actinomycetota</taxon>
        <taxon>Actinomycetes</taxon>
        <taxon>Bifidobacteriales</taxon>
        <taxon>Bifidobacteriaceae</taxon>
        <taxon>Bifidobacterium</taxon>
    </lineage>
</organism>
<dbReference type="AlphaFoldDB" id="A0A6L9STX6"/>
<dbReference type="Proteomes" id="UP000483293">
    <property type="component" value="Unassembled WGS sequence"/>
</dbReference>
<dbReference type="SMART" id="SM00062">
    <property type="entry name" value="PBPb"/>
    <property type="match status" value="1"/>
</dbReference>
<reference evidence="3 4" key="1">
    <citation type="submission" date="2019-10" db="EMBL/GenBank/DDBJ databases">
        <title>Bifidobacterium from non-human primates.</title>
        <authorList>
            <person name="Modesto M."/>
        </authorList>
    </citation>
    <scope>NUCLEOTIDE SEQUENCE [LARGE SCALE GENOMIC DNA]</scope>
    <source>
        <strain evidence="3 4">SMA15</strain>
    </source>
</reference>
<feature type="domain" description="Solute-binding protein family 3/N-terminal" evidence="2">
    <location>
        <begin position="80"/>
        <end position="308"/>
    </location>
</feature>
<protein>
    <submittedName>
        <fullName evidence="3">Transporter substrate-binding domain-containing protein</fullName>
    </submittedName>
</protein>
<evidence type="ECO:0000313" key="4">
    <source>
        <dbReference type="Proteomes" id="UP000483293"/>
    </source>
</evidence>
<gene>
    <name evidence="3" type="ORF">GFD21_05570</name>
</gene>
<name>A0A6L9STX6_9BIFI</name>
<dbReference type="InterPro" id="IPR001638">
    <property type="entry name" value="Solute-binding_3/MltF_N"/>
</dbReference>
<comment type="caution">
    <text evidence="3">The sequence shown here is derived from an EMBL/GenBank/DDBJ whole genome shotgun (WGS) entry which is preliminary data.</text>
</comment>